<protein>
    <recommendedName>
        <fullName evidence="9">Importin N-terminal domain-containing protein</fullName>
    </recommendedName>
</protein>
<dbReference type="STRING" id="691883.A0A058ZCN3"/>
<evidence type="ECO:0000256" key="4">
    <source>
        <dbReference type="ARBA" id="ARBA00022490"/>
    </source>
</evidence>
<dbReference type="eggNOG" id="KOG2171">
    <property type="taxonomic scope" value="Eukaryota"/>
</dbReference>
<name>A0A058ZCN3_FONAL</name>
<dbReference type="OMA" id="ANACGCV"/>
<evidence type="ECO:0000256" key="8">
    <source>
        <dbReference type="SAM" id="MobiDB-lite"/>
    </source>
</evidence>
<dbReference type="InterPro" id="IPR057672">
    <property type="entry name" value="TPR_IPO4/5"/>
</dbReference>
<dbReference type="Proteomes" id="UP000030693">
    <property type="component" value="Unassembled WGS sequence"/>
</dbReference>
<evidence type="ECO:0000256" key="7">
    <source>
        <dbReference type="ARBA" id="ARBA00023242"/>
    </source>
</evidence>
<evidence type="ECO:0000256" key="5">
    <source>
        <dbReference type="ARBA" id="ARBA00022737"/>
    </source>
</evidence>
<keyword evidence="4" id="KW-0963">Cytoplasm</keyword>
<dbReference type="RefSeq" id="XP_009494320.1">
    <property type="nucleotide sequence ID" value="XM_009496045.1"/>
</dbReference>
<dbReference type="GO" id="GO:0006606">
    <property type="term" value="P:protein import into nucleus"/>
    <property type="evidence" value="ECO:0007669"/>
    <property type="project" value="InterPro"/>
</dbReference>
<dbReference type="SMART" id="SM01349">
    <property type="entry name" value="TOG"/>
    <property type="match status" value="1"/>
</dbReference>
<keyword evidence="7" id="KW-0539">Nucleus</keyword>
<dbReference type="OrthoDB" id="7862313at2759"/>
<sequence>MDPNTAQTLEDLEKHISLLLENNTETVKNATDYLNKNYLKSPQSVPALCHLMFNSPNPVIRQMSATLLFRQVTRYWIRVPEAERNALKETMLNQIVSDPSEVVRRAMARVVSVIAKHEAASNTWPQLFDFLNQCCMSADVSHRALGQQLFLTCSDTIAETLRKHFPYLFQNVFARGLKDPESLDIRVTTARTISRLSLFLKSSEETMLFQNVASDLLATLAACIAEDDSSNAILVFEAIDEILEQPRPLFASHYMELINSAMSAVINPDLEEDIRHRALTMIMWLSLYKRRALTSTKKIPEIVARIVHILAEREELVRGEIIANDDPDAPDLFSVACETLDAFAAKLSPTVIGPIILDLLTQAFAQGVDAPAMRAATLMALGLISEGCADFLFNNHGAFFGLMVRALEDPVPGVRQLACLGLVRLATTLQDLITVSHAEIIPRLMRIMDVDTTDTAREKVCLCLDAICEIIGDGVLPYLEPLFQRIGALLTTTSRPVQQSLLGIISSLAFAAGERFSPYLDQVISIFRTALSMTAEEDVELRAAGISSLGAVATSVGADLFRPYLAEFLDQVNLVFQDDNPALREASYEFYSCIVRAYRDESASLLEVVVPRMFESVSSEAGIQPVVDDLGEADDLDPDAEGNGEFLHSQFISSAPYLYEKVLAVSALGDMCMHAPAAFAPYIARSVELLVDQAEYFHASVRLAVAVSLGQFIKSSRNLQMGTVPFEENKKKEITPELQDLLNKIVPTVIEMLVADVDPEVSRECISIISEMLRHVGPCLLTEESFSEISTILVMIFSGQLPCQMDDDDDDDEEEDKSHDGGDADMSEFELMILESGADLAGSLALTYPAHFGPVLQKAYPHLIKFGSPKSTDHLRSMVVGCLAEVAEGMIHPHLAPFAESMATGFMSAFSDKEPEVRRNAAYGLGCTYFNAPDSLQAHAQSILISLNKLSHDKSAEVKDHAVGAVARMILATPEAVPLESIVPTILKNHIPLNQVDDEGDVIFNCLTRVLALRPDIINVAQDDALALHLVSNTAAMLSVSDIRTPVIEAGKGFLKAVAEAMGLDKFKQLAATLDAGKQALLGQLLFN</sequence>
<organism evidence="10">
    <name type="scientific">Fonticula alba</name>
    <name type="common">Slime mold</name>
    <dbReference type="NCBI Taxonomy" id="691883"/>
    <lineage>
        <taxon>Eukaryota</taxon>
        <taxon>Rotosphaerida</taxon>
        <taxon>Fonticulaceae</taxon>
        <taxon>Fonticula</taxon>
    </lineage>
</organism>
<dbReference type="Pfam" id="PF25780">
    <property type="entry name" value="TPR_IPO5"/>
    <property type="match status" value="1"/>
</dbReference>
<dbReference type="AlphaFoldDB" id="A0A058ZCN3"/>
<dbReference type="Pfam" id="PF03810">
    <property type="entry name" value="IBN_N"/>
    <property type="match status" value="1"/>
</dbReference>
<dbReference type="InterPro" id="IPR058584">
    <property type="entry name" value="IMB1_TNPO1-like_TPR"/>
</dbReference>
<dbReference type="InterPro" id="IPR011989">
    <property type="entry name" value="ARM-like"/>
</dbReference>
<evidence type="ECO:0000256" key="2">
    <source>
        <dbReference type="ARBA" id="ARBA00004496"/>
    </source>
</evidence>
<proteinExistence type="predicted"/>
<dbReference type="GeneID" id="20526874"/>
<dbReference type="PROSITE" id="PS50166">
    <property type="entry name" value="IMPORTIN_B_NT"/>
    <property type="match status" value="1"/>
</dbReference>
<keyword evidence="11" id="KW-1185">Reference proteome</keyword>
<feature type="domain" description="Importin N-terminal" evidence="9">
    <location>
        <begin position="30"/>
        <end position="97"/>
    </location>
</feature>
<dbReference type="SUPFAM" id="SSF48371">
    <property type="entry name" value="ARM repeat"/>
    <property type="match status" value="2"/>
</dbReference>
<evidence type="ECO:0000313" key="10">
    <source>
        <dbReference type="EMBL" id="KCV71197.1"/>
    </source>
</evidence>
<gene>
    <name evidence="10" type="ORF">H696_02149</name>
</gene>
<dbReference type="InterPro" id="IPR001494">
    <property type="entry name" value="Importin-beta_N"/>
</dbReference>
<reference evidence="10" key="1">
    <citation type="submission" date="2013-04" db="EMBL/GenBank/DDBJ databases">
        <title>The Genome Sequence of Fonticula alba ATCC 38817.</title>
        <authorList>
            <consortium name="The Broad Institute Genomics Platform"/>
            <person name="Russ C."/>
            <person name="Cuomo C."/>
            <person name="Burger G."/>
            <person name="Gray M.W."/>
            <person name="Holland P.W.H."/>
            <person name="King N."/>
            <person name="Lang F.B.F."/>
            <person name="Roger A.J."/>
            <person name="Ruiz-Trillo I."/>
            <person name="Brown M."/>
            <person name="Walker B."/>
            <person name="Young S."/>
            <person name="Zeng Q."/>
            <person name="Gargeya S."/>
            <person name="Fitzgerald M."/>
            <person name="Haas B."/>
            <person name="Abouelleil A."/>
            <person name="Allen A.W."/>
            <person name="Alvarado L."/>
            <person name="Arachchi H.M."/>
            <person name="Berlin A.M."/>
            <person name="Chapman S.B."/>
            <person name="Gainer-Dewar J."/>
            <person name="Goldberg J."/>
            <person name="Griggs A."/>
            <person name="Gujja S."/>
            <person name="Hansen M."/>
            <person name="Howarth C."/>
            <person name="Imamovic A."/>
            <person name="Ireland A."/>
            <person name="Larimer J."/>
            <person name="McCowan C."/>
            <person name="Murphy C."/>
            <person name="Pearson M."/>
            <person name="Poon T.W."/>
            <person name="Priest M."/>
            <person name="Roberts A."/>
            <person name="Saif S."/>
            <person name="Shea T."/>
            <person name="Sisk P."/>
            <person name="Sykes S."/>
            <person name="Wortman J."/>
            <person name="Nusbaum C."/>
            <person name="Birren B."/>
        </authorList>
    </citation>
    <scope>NUCLEOTIDE SEQUENCE [LARGE SCALE GENOMIC DNA]</scope>
    <source>
        <strain evidence="10">ATCC 38817</strain>
    </source>
</reference>
<evidence type="ECO:0000256" key="6">
    <source>
        <dbReference type="ARBA" id="ARBA00022927"/>
    </source>
</evidence>
<dbReference type="InterPro" id="IPR034085">
    <property type="entry name" value="TOG"/>
</dbReference>
<dbReference type="InterPro" id="IPR040122">
    <property type="entry name" value="Importin_beta"/>
</dbReference>
<evidence type="ECO:0000313" key="11">
    <source>
        <dbReference type="Proteomes" id="UP000030693"/>
    </source>
</evidence>
<dbReference type="GO" id="GO:0031267">
    <property type="term" value="F:small GTPase binding"/>
    <property type="evidence" value="ECO:0007669"/>
    <property type="project" value="InterPro"/>
</dbReference>
<dbReference type="InterPro" id="IPR016024">
    <property type="entry name" value="ARM-type_fold"/>
</dbReference>
<dbReference type="PANTHER" id="PTHR10527">
    <property type="entry name" value="IMPORTIN BETA"/>
    <property type="match status" value="1"/>
</dbReference>
<keyword evidence="6" id="KW-0653">Protein transport</keyword>
<feature type="compositionally biased region" description="Acidic residues" evidence="8">
    <location>
        <begin position="805"/>
        <end position="815"/>
    </location>
</feature>
<keyword evidence="5" id="KW-0677">Repeat</keyword>
<dbReference type="SMART" id="SM00913">
    <property type="entry name" value="IBN_N"/>
    <property type="match status" value="1"/>
</dbReference>
<accession>A0A058ZCN3</accession>
<feature type="region of interest" description="Disordered" evidence="8">
    <location>
        <begin position="804"/>
        <end position="824"/>
    </location>
</feature>
<keyword evidence="3" id="KW-0813">Transport</keyword>
<dbReference type="EMBL" id="KB932203">
    <property type="protein sequence ID" value="KCV71197.1"/>
    <property type="molecule type" value="Genomic_DNA"/>
</dbReference>
<evidence type="ECO:0000259" key="9">
    <source>
        <dbReference type="PROSITE" id="PS50166"/>
    </source>
</evidence>
<dbReference type="GO" id="GO:0005737">
    <property type="term" value="C:cytoplasm"/>
    <property type="evidence" value="ECO:0007669"/>
    <property type="project" value="UniProtKB-SubCell"/>
</dbReference>
<dbReference type="Gene3D" id="1.25.10.10">
    <property type="entry name" value="Leucine-rich Repeat Variant"/>
    <property type="match status" value="1"/>
</dbReference>
<dbReference type="Pfam" id="PF25574">
    <property type="entry name" value="TPR_IMB1"/>
    <property type="match status" value="1"/>
</dbReference>
<evidence type="ECO:0000256" key="1">
    <source>
        <dbReference type="ARBA" id="ARBA00004123"/>
    </source>
</evidence>
<comment type="subcellular location">
    <subcellularLocation>
        <location evidence="2">Cytoplasm</location>
    </subcellularLocation>
    <subcellularLocation>
        <location evidence="1">Nucleus</location>
    </subcellularLocation>
</comment>
<evidence type="ECO:0000256" key="3">
    <source>
        <dbReference type="ARBA" id="ARBA00022448"/>
    </source>
</evidence>